<evidence type="ECO:0000313" key="3">
    <source>
        <dbReference type="Proteomes" id="UP000236919"/>
    </source>
</evidence>
<dbReference type="Proteomes" id="UP000236919">
    <property type="component" value="Unassembled WGS sequence"/>
</dbReference>
<reference evidence="2 3" key="1">
    <citation type="submission" date="2018-01" db="EMBL/GenBank/DDBJ databases">
        <title>Genomic Encyclopedia of Type Strains, Phase III (KMG-III): the genomes of soil and plant-associated and newly described type strains.</title>
        <authorList>
            <person name="Whitman W."/>
        </authorList>
    </citation>
    <scope>NUCLEOTIDE SEQUENCE [LARGE SCALE GENOMIC DNA]</scope>
    <source>
        <strain evidence="2 3">1131</strain>
    </source>
</reference>
<sequence>MIKAIYALMLLLAGAQLAQAQFVQPRLNVNAGKATPIRSFFNCQTDAIQAVSGTASHGSISTRQVTQYRCGNRTQRAVVADYTRHPGYRGPDEAFIYWGGNAQIRVHLNVQ</sequence>
<dbReference type="OrthoDB" id="7679074at2"/>
<dbReference type="AlphaFoldDB" id="A0A2S4M5S0"/>
<dbReference type="RefSeq" id="WP_103719422.1">
    <property type="nucleotide sequence ID" value="NZ_PQFZ01000010.1"/>
</dbReference>
<feature type="signal peptide" evidence="1">
    <location>
        <begin position="1"/>
        <end position="20"/>
    </location>
</feature>
<gene>
    <name evidence="2" type="ORF">CYD53_110161</name>
</gene>
<evidence type="ECO:0008006" key="4">
    <source>
        <dbReference type="Google" id="ProtNLM"/>
    </source>
</evidence>
<accession>A0A2S4M5S0</accession>
<comment type="caution">
    <text evidence="2">The sequence shown here is derived from an EMBL/GenBank/DDBJ whole genome shotgun (WGS) entry which is preliminary data.</text>
</comment>
<feature type="chain" id="PRO_5015732641" description="Beta/gamma crystallin" evidence="1">
    <location>
        <begin position="21"/>
        <end position="111"/>
    </location>
</feature>
<dbReference type="EMBL" id="PQFZ01000010">
    <property type="protein sequence ID" value="POR50042.1"/>
    <property type="molecule type" value="Genomic_DNA"/>
</dbReference>
<evidence type="ECO:0000256" key="1">
    <source>
        <dbReference type="SAM" id="SignalP"/>
    </source>
</evidence>
<keyword evidence="3" id="KW-1185">Reference proteome</keyword>
<protein>
    <recommendedName>
        <fullName evidence="4">Beta/gamma crystallin</fullName>
    </recommendedName>
</protein>
<organism evidence="2 3">
    <name type="scientific">Bosea psychrotolerans</name>
    <dbReference type="NCBI Taxonomy" id="1871628"/>
    <lineage>
        <taxon>Bacteria</taxon>
        <taxon>Pseudomonadati</taxon>
        <taxon>Pseudomonadota</taxon>
        <taxon>Alphaproteobacteria</taxon>
        <taxon>Hyphomicrobiales</taxon>
        <taxon>Boseaceae</taxon>
        <taxon>Bosea</taxon>
    </lineage>
</organism>
<evidence type="ECO:0000313" key="2">
    <source>
        <dbReference type="EMBL" id="POR50042.1"/>
    </source>
</evidence>
<name>A0A2S4M5S0_9HYPH</name>
<proteinExistence type="predicted"/>
<keyword evidence="1" id="KW-0732">Signal</keyword>